<evidence type="ECO:0000256" key="1">
    <source>
        <dbReference type="SAM" id="MobiDB-lite"/>
    </source>
</evidence>
<reference evidence="2 3" key="1">
    <citation type="journal article" date="2012" name="BMC Genomics">
        <title>Complete genome sequence of Saccharothrix espanaensis DSM 44229T and comparison to the other completely sequenced Pseudonocardiaceae.</title>
        <authorList>
            <person name="Strobel T."/>
            <person name="Al-Dilaimi A."/>
            <person name="Blom J."/>
            <person name="Gessner A."/>
            <person name="Kalinowski J."/>
            <person name="Luzhetska M."/>
            <person name="Puhler A."/>
            <person name="Szczepanowski R."/>
            <person name="Bechthold A."/>
            <person name="Ruckert C."/>
        </authorList>
    </citation>
    <scope>NUCLEOTIDE SEQUENCE [LARGE SCALE GENOMIC DNA]</scope>
    <source>
        <strain evidence="3">ATCC 51144 / DSM 44229 / JCM 9112 / NBRC 15066 / NRRL 15764</strain>
    </source>
</reference>
<dbReference type="HOGENOM" id="CLU_2791454_0_0_11"/>
<sequence length="68" mass="7515">MDTDRLAGARPVRRPLVRRAGRDRGDPVAAELRESFPDHLRGFMQEMADGLAAQAELKAREAGESPSR</sequence>
<dbReference type="Proteomes" id="UP000006281">
    <property type="component" value="Chromosome"/>
</dbReference>
<dbReference type="EMBL" id="HE804045">
    <property type="protein sequence ID" value="CCH32307.1"/>
    <property type="molecule type" value="Genomic_DNA"/>
</dbReference>
<dbReference type="AlphaFoldDB" id="K0K3Y8"/>
<evidence type="ECO:0000313" key="2">
    <source>
        <dbReference type="EMBL" id="CCH32307.1"/>
    </source>
</evidence>
<proteinExistence type="predicted"/>
<feature type="compositionally biased region" description="Basic and acidic residues" evidence="1">
    <location>
        <begin position="20"/>
        <end position="29"/>
    </location>
</feature>
<gene>
    <name evidence="2" type="ordered locus">BN6_50400</name>
</gene>
<dbReference type="STRING" id="1179773.BN6_50400"/>
<name>K0K3Y8_SACES</name>
<protein>
    <submittedName>
        <fullName evidence="2">Uncharacterized protein</fullName>
    </submittedName>
</protein>
<keyword evidence="3" id="KW-1185">Reference proteome</keyword>
<organism evidence="2 3">
    <name type="scientific">Saccharothrix espanaensis (strain ATCC 51144 / DSM 44229 / JCM 9112 / NBRC 15066 / NRRL 15764)</name>
    <dbReference type="NCBI Taxonomy" id="1179773"/>
    <lineage>
        <taxon>Bacteria</taxon>
        <taxon>Bacillati</taxon>
        <taxon>Actinomycetota</taxon>
        <taxon>Actinomycetes</taxon>
        <taxon>Pseudonocardiales</taxon>
        <taxon>Pseudonocardiaceae</taxon>
        <taxon>Saccharothrix</taxon>
    </lineage>
</organism>
<evidence type="ECO:0000313" key="3">
    <source>
        <dbReference type="Proteomes" id="UP000006281"/>
    </source>
</evidence>
<accession>K0K3Y8</accession>
<feature type="region of interest" description="Disordered" evidence="1">
    <location>
        <begin position="1"/>
        <end position="29"/>
    </location>
</feature>
<dbReference type="KEGG" id="sesp:BN6_50400"/>